<dbReference type="Proteomes" id="UP000016203">
    <property type="component" value="Unassembled WGS sequence"/>
</dbReference>
<dbReference type="HOGENOM" id="CLU_2893655_0_0_6"/>
<reference evidence="1 2" key="1">
    <citation type="submission" date="2013-03" db="EMBL/GenBank/DDBJ databases">
        <title>The Genome Sequence of Acinetobacter sp. CIP 110321.</title>
        <authorList>
            <consortium name="The Broad Institute Genome Sequencing Platform"/>
            <consortium name="The Broad Institute Genome Sequencing Center for Infectious Disease"/>
            <person name="Cerqueira G."/>
            <person name="Feldgarden M."/>
            <person name="Courvalin P."/>
            <person name="Perichon B."/>
            <person name="Grillot-Courvalin C."/>
            <person name="Clermont D."/>
            <person name="Rocha E."/>
            <person name="Yoon E.-J."/>
            <person name="Nemec A."/>
            <person name="Walker B."/>
            <person name="Young S.K."/>
            <person name="Zeng Q."/>
            <person name="Gargeya S."/>
            <person name="Fitzgerald M."/>
            <person name="Haas B."/>
            <person name="Abouelleil A."/>
            <person name="Alvarado L."/>
            <person name="Arachchi H.M."/>
            <person name="Berlin A.M."/>
            <person name="Chapman S.B."/>
            <person name="Dewar J."/>
            <person name="Goldberg J."/>
            <person name="Griggs A."/>
            <person name="Gujja S."/>
            <person name="Hansen M."/>
            <person name="Howarth C."/>
            <person name="Imamovic A."/>
            <person name="Larimer J."/>
            <person name="McCowan C."/>
            <person name="Murphy C."/>
            <person name="Neiman D."/>
            <person name="Pearson M."/>
            <person name="Priest M."/>
            <person name="Roberts A."/>
            <person name="Saif S."/>
            <person name="Shea T."/>
            <person name="Sisk P."/>
            <person name="Sykes S."/>
            <person name="Wortman J."/>
            <person name="Nusbaum C."/>
            <person name="Birren B."/>
        </authorList>
    </citation>
    <scope>NUCLEOTIDE SEQUENCE [LARGE SCALE GENOMIC DNA]</scope>
    <source>
        <strain evidence="1 2">CIP 110321</strain>
    </source>
</reference>
<evidence type="ECO:0000313" key="2">
    <source>
        <dbReference type="Proteomes" id="UP000016203"/>
    </source>
</evidence>
<protein>
    <submittedName>
        <fullName evidence="1">Uncharacterized protein</fullName>
    </submittedName>
</protein>
<dbReference type="EMBL" id="AQFL01000004">
    <property type="protein sequence ID" value="EOR10359.1"/>
    <property type="molecule type" value="Genomic_DNA"/>
</dbReference>
<evidence type="ECO:0000313" key="1">
    <source>
        <dbReference type="EMBL" id="EOR10359.1"/>
    </source>
</evidence>
<organism evidence="1 2">
    <name type="scientific">Acinetobacter genomosp. 15BJ</name>
    <dbReference type="NCBI Taxonomy" id="106651"/>
    <lineage>
        <taxon>Bacteria</taxon>
        <taxon>Pseudomonadati</taxon>
        <taxon>Pseudomonadota</taxon>
        <taxon>Gammaproteobacteria</taxon>
        <taxon>Moraxellales</taxon>
        <taxon>Moraxellaceae</taxon>
        <taxon>Acinetobacter</taxon>
    </lineage>
</organism>
<sequence length="62" mass="7115">MNSPARKIQKSAVKNIVRFPSIKANDGKTILVESILESKYCLHLEFDAEVETYFPQPRNDMC</sequence>
<proteinExistence type="predicted"/>
<accession>R9B776</accession>
<gene>
    <name evidence="1" type="ORF">F896_00487</name>
</gene>
<name>R9B776_9GAMM</name>
<comment type="caution">
    <text evidence="1">The sequence shown here is derived from an EMBL/GenBank/DDBJ whole genome shotgun (WGS) entry which is preliminary data.</text>
</comment>
<dbReference type="AlphaFoldDB" id="R9B776"/>